<keyword evidence="1" id="KW-0677">Repeat</keyword>
<protein>
    <submittedName>
        <fullName evidence="4">Uncharacterized protein</fullName>
    </submittedName>
</protein>
<evidence type="ECO:0000256" key="3">
    <source>
        <dbReference type="SAM" id="Coils"/>
    </source>
</evidence>
<keyword evidence="2" id="KW-0040">ANK repeat</keyword>
<feature type="coiled-coil region" evidence="3">
    <location>
        <begin position="263"/>
        <end position="406"/>
    </location>
</feature>
<sequence>MTSHCFLQEPAQPPHPDALRKAILNKKEREALELLKLPQVPGLNNLGVNGWSWLHFAICYGLPAVALELLRRPDFGQVNVIDRFGLTCLHWAAEAGQLHVCKAILARGDFSKAQARSTSTGSSWLGRLVPAASTALDIAQQKGHQNIRFAGSAVPLAVCRVNASSVQTLELWNDGPAVEAISQTPVSQRAKVVRPGRLGKRERAEMKATLLAESRIARQAARTQLVKAEMENSRKVMQDFMAKMEDMMTTCKEEVASMADAVNSRMNLKLEAAATEMKVKEEQTLSQFDEKLEFAMAEMQGKLEQRIRELEEQAAAATVEMKTELQQKLYSIDRSSDAMAEMQSKLEQRTRELEEKAAAATVEVETELQQKLHSIDRSVDAMAEMQRKLEQRTRELEEKAAAATVEAKTELEQKLHSIDRNADAADAMVRAMAQDFKDAIAAVEQRLQQLSSVTQTMHADVKEEVKEIQASANNTEEQLAETTIQLEALSAAAVAVEVVQAGEAAVEEVAEEAKSESGATDASSLNPQDIEGLWRQRNTYGLNCTSAVDREREPEQPPHPLALFGAIRNQKEREALELLKLPQVPGLNDLPGGGWSLLSLAIHYRLPAVALELLRRPDFRQVKAIDPLGLTCLHFAALEGQLRVCKAILARGDFSKAQARSTAAQARSTSTGSSWLGRLVPAGSTALDMARQQGHQNIVELLQPHCRWHNMLRASCQKSVRFEMSCR</sequence>
<evidence type="ECO:0000256" key="2">
    <source>
        <dbReference type="ARBA" id="ARBA00023043"/>
    </source>
</evidence>
<evidence type="ECO:0000313" key="4">
    <source>
        <dbReference type="EMBL" id="CAE8733235.1"/>
    </source>
</evidence>
<dbReference type="Pfam" id="PF12796">
    <property type="entry name" value="Ank_2"/>
    <property type="match status" value="1"/>
</dbReference>
<evidence type="ECO:0000313" key="5">
    <source>
        <dbReference type="Proteomes" id="UP000626109"/>
    </source>
</evidence>
<dbReference type="PANTHER" id="PTHR24198:SF165">
    <property type="entry name" value="ANKYRIN REPEAT-CONTAINING PROTEIN-RELATED"/>
    <property type="match status" value="1"/>
</dbReference>
<dbReference type="InterPro" id="IPR036770">
    <property type="entry name" value="Ankyrin_rpt-contain_sf"/>
</dbReference>
<dbReference type="Pfam" id="PF00023">
    <property type="entry name" value="Ank"/>
    <property type="match status" value="1"/>
</dbReference>
<accession>A0A813LMJ7</accession>
<dbReference type="PANTHER" id="PTHR24198">
    <property type="entry name" value="ANKYRIN REPEAT AND PROTEIN KINASE DOMAIN-CONTAINING PROTEIN"/>
    <property type="match status" value="1"/>
</dbReference>
<keyword evidence="3" id="KW-0175">Coiled coil</keyword>
<proteinExistence type="predicted"/>
<comment type="caution">
    <text evidence="4">The sequence shown here is derived from an EMBL/GenBank/DDBJ whole genome shotgun (WGS) entry which is preliminary data.</text>
</comment>
<dbReference type="InterPro" id="IPR002110">
    <property type="entry name" value="Ankyrin_rpt"/>
</dbReference>
<name>A0A813LMJ7_POLGL</name>
<organism evidence="4 5">
    <name type="scientific">Polarella glacialis</name>
    <name type="common">Dinoflagellate</name>
    <dbReference type="NCBI Taxonomy" id="89957"/>
    <lineage>
        <taxon>Eukaryota</taxon>
        <taxon>Sar</taxon>
        <taxon>Alveolata</taxon>
        <taxon>Dinophyceae</taxon>
        <taxon>Suessiales</taxon>
        <taxon>Suessiaceae</taxon>
        <taxon>Polarella</taxon>
    </lineage>
</organism>
<dbReference type="Gene3D" id="1.20.120.20">
    <property type="entry name" value="Apolipoprotein"/>
    <property type="match status" value="1"/>
</dbReference>
<dbReference type="EMBL" id="CAJNNW010036300">
    <property type="protein sequence ID" value="CAE8733235.1"/>
    <property type="molecule type" value="Genomic_DNA"/>
</dbReference>
<gene>
    <name evidence="4" type="ORF">PGLA2088_LOCUS46754</name>
</gene>
<evidence type="ECO:0000256" key="1">
    <source>
        <dbReference type="ARBA" id="ARBA00022737"/>
    </source>
</evidence>
<dbReference type="AlphaFoldDB" id="A0A813LMJ7"/>
<dbReference type="SUPFAM" id="SSF58113">
    <property type="entry name" value="Apolipoprotein A-I"/>
    <property type="match status" value="1"/>
</dbReference>
<reference evidence="4" key="1">
    <citation type="submission" date="2021-02" db="EMBL/GenBank/DDBJ databases">
        <authorList>
            <person name="Dougan E. K."/>
            <person name="Rhodes N."/>
            <person name="Thang M."/>
            <person name="Chan C."/>
        </authorList>
    </citation>
    <scope>NUCLEOTIDE SEQUENCE</scope>
</reference>
<feature type="coiled-coil region" evidence="3">
    <location>
        <begin position="433"/>
        <end position="492"/>
    </location>
</feature>
<dbReference type="Gene3D" id="1.25.40.20">
    <property type="entry name" value="Ankyrin repeat-containing domain"/>
    <property type="match status" value="2"/>
</dbReference>
<dbReference type="Proteomes" id="UP000626109">
    <property type="component" value="Unassembled WGS sequence"/>
</dbReference>
<dbReference type="SMART" id="SM00248">
    <property type="entry name" value="ANK"/>
    <property type="match status" value="4"/>
</dbReference>
<dbReference type="SUPFAM" id="SSF48403">
    <property type="entry name" value="Ankyrin repeat"/>
    <property type="match status" value="2"/>
</dbReference>
<dbReference type="GO" id="GO:0005737">
    <property type="term" value="C:cytoplasm"/>
    <property type="evidence" value="ECO:0007669"/>
    <property type="project" value="TreeGrafter"/>
</dbReference>